<comment type="caution">
    <text evidence="3">The sequence shown here is derived from an EMBL/GenBank/DDBJ whole genome shotgun (WGS) entry which is preliminary data.</text>
</comment>
<dbReference type="InterPro" id="IPR013974">
    <property type="entry name" value="SAF"/>
</dbReference>
<dbReference type="Pfam" id="PF08666">
    <property type="entry name" value="SAF"/>
    <property type="match status" value="1"/>
</dbReference>
<protein>
    <recommendedName>
        <fullName evidence="2">SAF domain-containing protein</fullName>
    </recommendedName>
</protein>
<dbReference type="eggNOG" id="COG3745">
    <property type="taxonomic scope" value="Bacteria"/>
</dbReference>
<keyword evidence="4" id="KW-1185">Reference proteome</keyword>
<dbReference type="STRING" id="1220583.GOACH_07_02120"/>
<dbReference type="Proteomes" id="UP000010988">
    <property type="component" value="Unassembled WGS sequence"/>
</dbReference>
<proteinExistence type="predicted"/>
<accession>L7KKB0</accession>
<dbReference type="EMBL" id="BANR01000007">
    <property type="protein sequence ID" value="GAC48926.1"/>
    <property type="molecule type" value="Genomic_DNA"/>
</dbReference>
<reference evidence="3 4" key="1">
    <citation type="submission" date="2012-12" db="EMBL/GenBank/DDBJ databases">
        <title>Whole genome shotgun sequence of Gordonia aichiensis NBRC 108223.</title>
        <authorList>
            <person name="Isaki-Nakamura S."/>
            <person name="Hosoyama A."/>
            <person name="Tsuchikane K."/>
            <person name="Ando Y."/>
            <person name="Baba S."/>
            <person name="Ohji S."/>
            <person name="Hamada M."/>
            <person name="Tamura T."/>
            <person name="Yamazoe A."/>
            <person name="Yamazaki S."/>
            <person name="Fujita N."/>
        </authorList>
    </citation>
    <scope>NUCLEOTIDE SEQUENCE [LARGE SCALE GENOMIC DNA]</scope>
    <source>
        <strain evidence="3 4">NBRC 108223</strain>
    </source>
</reference>
<evidence type="ECO:0000259" key="2">
    <source>
        <dbReference type="SMART" id="SM00858"/>
    </source>
</evidence>
<feature type="domain" description="SAF" evidence="2">
    <location>
        <begin position="57"/>
        <end position="119"/>
    </location>
</feature>
<dbReference type="OrthoDB" id="4808509at2"/>
<keyword evidence="1" id="KW-1133">Transmembrane helix</keyword>
<evidence type="ECO:0000256" key="1">
    <source>
        <dbReference type="SAM" id="Phobius"/>
    </source>
</evidence>
<keyword evidence="1" id="KW-0472">Membrane</keyword>
<name>L7KKB0_9ACTN</name>
<sequence>MRTARGEGLRPRLIDRAVAAARPGWTRSLLIRRSAAVLLVVAALAIAAFGRADKDAESVMVAAHDLLPGTELVAGDLVARRVAAGLVPSGALRMSRDGTGKTATGVIRAGEIVTDARLLSPRLPQQLTSSADARLVPVRLSDDAVAALLRAGDVVDVIGPEADVLAVRAVVALGTERPASSGLAARSQSSAPVVLAMDQKSALRVAAAGLDVALAVIVH</sequence>
<evidence type="ECO:0000313" key="3">
    <source>
        <dbReference type="EMBL" id="GAC48926.1"/>
    </source>
</evidence>
<organism evidence="3 4">
    <name type="scientific">Gordonia aichiensis NBRC 108223</name>
    <dbReference type="NCBI Taxonomy" id="1220583"/>
    <lineage>
        <taxon>Bacteria</taxon>
        <taxon>Bacillati</taxon>
        <taxon>Actinomycetota</taxon>
        <taxon>Actinomycetes</taxon>
        <taxon>Mycobacteriales</taxon>
        <taxon>Gordoniaceae</taxon>
        <taxon>Gordonia</taxon>
    </lineage>
</organism>
<dbReference type="CDD" id="cd11614">
    <property type="entry name" value="SAF_CpaB_FlgA_like"/>
    <property type="match status" value="1"/>
</dbReference>
<keyword evidence="1" id="KW-0812">Transmembrane</keyword>
<evidence type="ECO:0000313" key="4">
    <source>
        <dbReference type="Proteomes" id="UP000010988"/>
    </source>
</evidence>
<gene>
    <name evidence="3" type="ORF">GOACH_07_02120</name>
</gene>
<dbReference type="AlphaFoldDB" id="L7KKB0"/>
<dbReference type="RefSeq" id="WP_005174621.1">
    <property type="nucleotide sequence ID" value="NZ_BANR01000007.1"/>
</dbReference>
<dbReference type="SMART" id="SM00858">
    <property type="entry name" value="SAF"/>
    <property type="match status" value="1"/>
</dbReference>
<feature type="transmembrane region" description="Helical" evidence="1">
    <location>
        <begin position="30"/>
        <end position="50"/>
    </location>
</feature>